<dbReference type="RefSeq" id="WP_014108949.1">
    <property type="nucleotide sequence ID" value="NC_016041.1"/>
</dbReference>
<dbReference type="OrthoDB" id="6322004at2"/>
<dbReference type="AlphaFoldDB" id="G4QKK9"/>
<accession>G4QKK9</accession>
<dbReference type="KEGG" id="gni:GNIT_1966"/>
<name>G4QKK9_GLANF</name>
<dbReference type="HOGENOM" id="CLU_1592226_0_0_6"/>
<evidence type="ECO:0000313" key="2">
    <source>
        <dbReference type="Proteomes" id="UP000009282"/>
    </source>
</evidence>
<proteinExistence type="predicted"/>
<keyword evidence="2" id="KW-1185">Reference proteome</keyword>
<reference evidence="1 2" key="1">
    <citation type="journal article" date="2011" name="J. Bacteriol.">
        <title>Complete genome sequence of seawater bacterium Glaciecola nitratireducens FR1064T.</title>
        <authorList>
            <person name="Bian F."/>
            <person name="Qin Q.L."/>
            <person name="Xie B.B."/>
            <person name="Shu Y.L."/>
            <person name="Zhang X.Y."/>
            <person name="Yu Y."/>
            <person name="Chen B."/>
            <person name="Chen X.L."/>
            <person name="Zhou B.C."/>
            <person name="Zhang Y.Z."/>
        </authorList>
    </citation>
    <scope>NUCLEOTIDE SEQUENCE [LARGE SCALE GENOMIC DNA]</scope>
    <source>
        <strain evidence="2">JCM 12485 / KCTC 12276 / FR1064</strain>
    </source>
</reference>
<dbReference type="Proteomes" id="UP000009282">
    <property type="component" value="Chromosome"/>
</dbReference>
<protein>
    <submittedName>
        <fullName evidence="1">Uncharacterized protein</fullName>
    </submittedName>
</protein>
<sequence>MDKVSIPHIEQQLRLNRSVKALNTDKSLFYLYLSMLEKDLSHTPRFADAQSTNEIVYADIESHYYKHPALQFTKQDFKLQASFSAAVDSQANSTLQLLNAFFPQGLSEHNNHLRLDEEVVNGLDYYAKQRINAVMSADVDSQSEQKPIQVDETLLFDLIPQASEFAR</sequence>
<dbReference type="EMBL" id="CP003060">
    <property type="protein sequence ID" value="AEP30075.1"/>
    <property type="molecule type" value="Genomic_DNA"/>
</dbReference>
<gene>
    <name evidence="1" type="ordered locus">GNIT_1966</name>
</gene>
<organism evidence="1 2">
    <name type="scientific">Glaciecola nitratireducens (strain JCM 12485 / KCTC 12276 / FR1064)</name>
    <dbReference type="NCBI Taxonomy" id="1085623"/>
    <lineage>
        <taxon>Bacteria</taxon>
        <taxon>Pseudomonadati</taxon>
        <taxon>Pseudomonadota</taxon>
        <taxon>Gammaproteobacteria</taxon>
        <taxon>Alteromonadales</taxon>
        <taxon>Alteromonadaceae</taxon>
        <taxon>Brumicola</taxon>
    </lineage>
</organism>
<evidence type="ECO:0000313" key="1">
    <source>
        <dbReference type="EMBL" id="AEP30075.1"/>
    </source>
</evidence>